<feature type="transmembrane region" description="Helical" evidence="9">
    <location>
        <begin position="443"/>
        <end position="463"/>
    </location>
</feature>
<name>A0A840FWM8_RHOTE</name>
<dbReference type="InterPro" id="IPR050277">
    <property type="entry name" value="Sodium:Solute_Symporter"/>
</dbReference>
<reference evidence="10 11" key="1">
    <citation type="submission" date="2020-08" db="EMBL/GenBank/DDBJ databases">
        <title>Genome sequencing of Purple Non-Sulfur Bacteria from various extreme environments.</title>
        <authorList>
            <person name="Mayer M."/>
        </authorList>
    </citation>
    <scope>NUCLEOTIDE SEQUENCE [LARGE SCALE GENOMIC DNA]</scope>
    <source>
        <strain evidence="10 11">2761</strain>
    </source>
</reference>
<evidence type="ECO:0000256" key="7">
    <source>
        <dbReference type="RuleBase" id="RU362091"/>
    </source>
</evidence>
<comment type="caution">
    <text evidence="10">The sequence shown here is derived from an EMBL/GenBank/DDBJ whole genome shotgun (WGS) entry which is preliminary data.</text>
</comment>
<organism evidence="10 11">
    <name type="scientific">Rhodocyclus tenuis</name>
    <name type="common">Rhodospirillum tenue</name>
    <dbReference type="NCBI Taxonomy" id="1066"/>
    <lineage>
        <taxon>Bacteria</taxon>
        <taxon>Pseudomonadati</taxon>
        <taxon>Pseudomonadota</taxon>
        <taxon>Betaproteobacteria</taxon>
        <taxon>Rhodocyclales</taxon>
        <taxon>Rhodocyclaceae</taxon>
        <taxon>Rhodocyclus</taxon>
    </lineage>
</organism>
<feature type="transmembrane region" description="Helical" evidence="9">
    <location>
        <begin position="359"/>
        <end position="380"/>
    </location>
</feature>
<evidence type="ECO:0000256" key="4">
    <source>
        <dbReference type="ARBA" id="ARBA00022692"/>
    </source>
</evidence>
<evidence type="ECO:0000256" key="5">
    <source>
        <dbReference type="ARBA" id="ARBA00022989"/>
    </source>
</evidence>
<feature type="transmembrane region" description="Helical" evidence="9">
    <location>
        <begin position="418"/>
        <end position="437"/>
    </location>
</feature>
<dbReference type="CDD" id="cd11474">
    <property type="entry name" value="SLC5sbd_CHT"/>
    <property type="match status" value="1"/>
</dbReference>
<feature type="transmembrane region" description="Helical" evidence="9">
    <location>
        <begin position="6"/>
        <end position="25"/>
    </location>
</feature>
<evidence type="ECO:0000313" key="10">
    <source>
        <dbReference type="EMBL" id="MBB4246487.1"/>
    </source>
</evidence>
<dbReference type="InterPro" id="IPR038377">
    <property type="entry name" value="Na/Glc_symporter_sf"/>
</dbReference>
<dbReference type="InterPro" id="IPR001734">
    <property type="entry name" value="Na/solute_symporter"/>
</dbReference>
<dbReference type="PANTHER" id="PTHR48086:SF7">
    <property type="entry name" value="SODIUM-SOLUTE SYMPORTER-RELATED"/>
    <property type="match status" value="1"/>
</dbReference>
<feature type="transmembrane region" description="Helical" evidence="9">
    <location>
        <begin position="261"/>
        <end position="284"/>
    </location>
</feature>
<evidence type="ECO:0000256" key="1">
    <source>
        <dbReference type="ARBA" id="ARBA00004141"/>
    </source>
</evidence>
<feature type="transmembrane region" description="Helical" evidence="9">
    <location>
        <begin position="37"/>
        <end position="64"/>
    </location>
</feature>
<keyword evidence="11" id="KW-1185">Reference proteome</keyword>
<keyword evidence="5 9" id="KW-1133">Transmembrane helix</keyword>
<sequence>MLVWFVAIYLLASIGVGLYAATRVHNAKDFAVAGRRLPLPVVTATVFATWFGAEAVFGVSATFVKEGLRGVVADPFGASMCLIIAGLFYGAMLYKLNILTLGDFFRMRYNRTVEVLTTLCIVASYLGWVSAQIKALGLVFNTVTDGAISQQAGMVLGAAIVLTYTTFGGMISVAILDFVQMGVVMGGLLYIGYLVAGMTGGVDVVVSHAAAAGKLDFFPEASAAEWLAFFGAWVTMMLGSIPQQDVFQRITSAKSAKIAIWASVLGGSIYFCFTFVPMFIAYAATLIAPEQFNALIESDPQQVLPTLVLQHTPVFAQAIFFGAVLAAIMSCSSATLLAPSVAFSENIVRGFYPGISDRAFLRMMRITIVCFTCIVLVFALNTNASIFKMVENAYKVTLAGAFVPLFFGAFWKRATTQGALASIFGGLGGWLLVELLLGDASLVPPQLIGLAVSMLGMVAGSLLPQGIGRPTPLPETHATQRHQAAMPAHQVAEGPTHRPEG</sequence>
<evidence type="ECO:0000313" key="11">
    <source>
        <dbReference type="Proteomes" id="UP000587070"/>
    </source>
</evidence>
<dbReference type="Proteomes" id="UP000587070">
    <property type="component" value="Unassembled WGS sequence"/>
</dbReference>
<keyword evidence="3" id="KW-0813">Transport</keyword>
<dbReference type="GO" id="GO:0005886">
    <property type="term" value="C:plasma membrane"/>
    <property type="evidence" value="ECO:0007669"/>
    <property type="project" value="TreeGrafter"/>
</dbReference>
<dbReference type="AlphaFoldDB" id="A0A840FWM8"/>
<accession>A0A840FWM8</accession>
<feature type="transmembrane region" description="Helical" evidence="9">
    <location>
        <begin position="392"/>
        <end position="411"/>
    </location>
</feature>
<evidence type="ECO:0000256" key="6">
    <source>
        <dbReference type="ARBA" id="ARBA00023136"/>
    </source>
</evidence>
<dbReference type="GO" id="GO:0022857">
    <property type="term" value="F:transmembrane transporter activity"/>
    <property type="evidence" value="ECO:0007669"/>
    <property type="project" value="InterPro"/>
</dbReference>
<feature type="transmembrane region" description="Helical" evidence="9">
    <location>
        <begin position="223"/>
        <end position="241"/>
    </location>
</feature>
<evidence type="ECO:0000256" key="3">
    <source>
        <dbReference type="ARBA" id="ARBA00022448"/>
    </source>
</evidence>
<feature type="transmembrane region" description="Helical" evidence="9">
    <location>
        <begin position="153"/>
        <end position="176"/>
    </location>
</feature>
<feature type="transmembrane region" description="Helical" evidence="9">
    <location>
        <begin position="314"/>
        <end position="338"/>
    </location>
</feature>
<gene>
    <name evidence="10" type="ORF">GGD90_000844</name>
</gene>
<proteinExistence type="inferred from homology"/>
<dbReference type="Gene3D" id="1.20.1730.10">
    <property type="entry name" value="Sodium/glucose cotransporter"/>
    <property type="match status" value="1"/>
</dbReference>
<protein>
    <submittedName>
        <fullName evidence="10">SSS family transporter</fullName>
    </submittedName>
</protein>
<evidence type="ECO:0000256" key="2">
    <source>
        <dbReference type="ARBA" id="ARBA00006434"/>
    </source>
</evidence>
<comment type="similarity">
    <text evidence="2 7">Belongs to the sodium:solute symporter (SSF) (TC 2.A.21) family.</text>
</comment>
<keyword evidence="6 9" id="KW-0472">Membrane</keyword>
<evidence type="ECO:0000256" key="9">
    <source>
        <dbReference type="SAM" id="Phobius"/>
    </source>
</evidence>
<comment type="subcellular location">
    <subcellularLocation>
        <location evidence="1">Membrane</location>
        <topology evidence="1">Multi-pass membrane protein</topology>
    </subcellularLocation>
</comment>
<dbReference type="PROSITE" id="PS50283">
    <property type="entry name" value="NA_SOLUT_SYMP_3"/>
    <property type="match status" value="1"/>
</dbReference>
<keyword evidence="4 9" id="KW-0812">Transmembrane</keyword>
<evidence type="ECO:0000256" key="8">
    <source>
        <dbReference type="SAM" id="MobiDB-lite"/>
    </source>
</evidence>
<dbReference type="OrthoDB" id="9789704at2"/>
<dbReference type="RefSeq" id="WP_153114554.1">
    <property type="nucleotide sequence ID" value="NZ_JACIGE010000002.1"/>
</dbReference>
<feature type="region of interest" description="Disordered" evidence="8">
    <location>
        <begin position="469"/>
        <end position="501"/>
    </location>
</feature>
<feature type="transmembrane region" description="Helical" evidence="9">
    <location>
        <begin position="115"/>
        <end position="133"/>
    </location>
</feature>
<dbReference type="Pfam" id="PF00474">
    <property type="entry name" value="SSF"/>
    <property type="match status" value="1"/>
</dbReference>
<dbReference type="PANTHER" id="PTHR48086">
    <property type="entry name" value="SODIUM/PROLINE SYMPORTER-RELATED"/>
    <property type="match status" value="1"/>
</dbReference>
<dbReference type="EMBL" id="JACIGE010000002">
    <property type="protein sequence ID" value="MBB4246487.1"/>
    <property type="molecule type" value="Genomic_DNA"/>
</dbReference>
<feature type="transmembrane region" description="Helical" evidence="9">
    <location>
        <begin position="76"/>
        <end position="94"/>
    </location>
</feature>
<feature type="transmembrane region" description="Helical" evidence="9">
    <location>
        <begin position="188"/>
        <end position="211"/>
    </location>
</feature>